<evidence type="ECO:0000313" key="20">
    <source>
        <dbReference type="Proteomes" id="UP000565205"/>
    </source>
</evidence>
<dbReference type="InterPro" id="IPR024791">
    <property type="entry name" value="Cyt_c/ubiquinol_Oxase_su3"/>
</dbReference>
<dbReference type="FunFam" id="1.20.120.80:FF:000001">
    <property type="entry name" value="Cytochrome (Ubi)quinol oxidase subunit III"/>
    <property type="match status" value="1"/>
</dbReference>
<keyword evidence="5" id="KW-1003">Cell membrane</keyword>
<dbReference type="Proteomes" id="UP000557688">
    <property type="component" value="Unassembled WGS sequence"/>
</dbReference>
<keyword evidence="7 15" id="KW-1133">Transmembrane helix</keyword>
<evidence type="ECO:0000313" key="17">
    <source>
        <dbReference type="EMBL" id="MBB3173671.1"/>
    </source>
</evidence>
<feature type="transmembrane region" description="Helical" evidence="15">
    <location>
        <begin position="30"/>
        <end position="52"/>
    </location>
</feature>
<evidence type="ECO:0000256" key="15">
    <source>
        <dbReference type="SAM" id="Phobius"/>
    </source>
</evidence>
<evidence type="ECO:0000256" key="12">
    <source>
        <dbReference type="ARBA" id="ARBA00032189"/>
    </source>
</evidence>
<evidence type="ECO:0000256" key="14">
    <source>
        <dbReference type="RuleBase" id="RU003376"/>
    </source>
</evidence>
<gene>
    <name evidence="17" type="ORF">FHR90_001494</name>
    <name evidence="18" type="ORF">HUK83_06635</name>
</gene>
<keyword evidence="8 15" id="KW-0472">Membrane</keyword>
<dbReference type="PANTHER" id="PTHR11403:SF2">
    <property type="entry name" value="CYTOCHROME BO(3) UBIQUINOL OXIDASE SUBUNIT 3"/>
    <property type="match status" value="1"/>
</dbReference>
<name>A0A839V2F0_9PROT</name>
<keyword evidence="17" id="KW-0560">Oxidoreductase</keyword>
<dbReference type="SUPFAM" id="SSF81452">
    <property type="entry name" value="Cytochrome c oxidase subunit III-like"/>
    <property type="match status" value="1"/>
</dbReference>
<dbReference type="Proteomes" id="UP000565205">
    <property type="component" value="Unassembled WGS sequence"/>
</dbReference>
<feature type="transmembrane region" description="Helical" evidence="15">
    <location>
        <begin position="98"/>
        <end position="119"/>
    </location>
</feature>
<dbReference type="GO" id="GO:0004129">
    <property type="term" value="F:cytochrome-c oxidase activity"/>
    <property type="evidence" value="ECO:0007669"/>
    <property type="project" value="InterPro"/>
</dbReference>
<evidence type="ECO:0000256" key="4">
    <source>
        <dbReference type="ARBA" id="ARBA00014687"/>
    </source>
</evidence>
<dbReference type="PANTHER" id="PTHR11403">
    <property type="entry name" value="CYTOCHROME C OXIDASE SUBUNIT III"/>
    <property type="match status" value="1"/>
</dbReference>
<reference evidence="17 19" key="2">
    <citation type="submission" date="2020-08" db="EMBL/GenBank/DDBJ databases">
        <title>Genomic Encyclopedia of Type Strains, Phase III (KMG-III): the genomes of soil and plant-associated and newly described type strains.</title>
        <authorList>
            <person name="Whitman W."/>
        </authorList>
    </citation>
    <scope>NUCLEOTIDE SEQUENCE [LARGE SCALE GENOMIC DNA]</scope>
    <source>
        <strain evidence="17 19">CECT 8088</strain>
    </source>
</reference>
<feature type="transmembrane region" description="Helical" evidence="15">
    <location>
        <begin position="196"/>
        <end position="219"/>
    </location>
</feature>
<feature type="transmembrane region" description="Helical" evidence="15">
    <location>
        <begin position="72"/>
        <end position="91"/>
    </location>
</feature>
<sequence length="224" mass="24349">MTASATRRHPGLNLDHGDEAAQLQTEELMFGFWIFLMSDLVLFALLFATFGTLRHALAGGPGPQTLFELGSAAKETALLLASSFTFGLATLSMKHEHATGAVLGWMGLTLLLGAGFLGLEVHDFVSMTDKGGGIDRSAFTAATFALVGTHGLHVTFGSLWIVVMMIQVGLIGHRRDDSPTHAAGRRKLVDRVHNRMLRLALFWHFLDIVWIGIFSFVYLGGLAR</sequence>
<evidence type="ECO:0000256" key="8">
    <source>
        <dbReference type="ARBA" id="ARBA00023136"/>
    </source>
</evidence>
<evidence type="ECO:0000256" key="5">
    <source>
        <dbReference type="ARBA" id="ARBA00022475"/>
    </source>
</evidence>
<keyword evidence="19" id="KW-1185">Reference proteome</keyword>
<dbReference type="EMBL" id="JABXXQ010000093">
    <property type="protein sequence ID" value="NVN30010.1"/>
    <property type="molecule type" value="Genomic_DNA"/>
</dbReference>
<feature type="transmembrane region" description="Helical" evidence="15">
    <location>
        <begin position="139"/>
        <end position="166"/>
    </location>
</feature>
<dbReference type="GO" id="GO:0005886">
    <property type="term" value="C:plasma membrane"/>
    <property type="evidence" value="ECO:0007669"/>
    <property type="project" value="UniProtKB-SubCell"/>
</dbReference>
<evidence type="ECO:0000256" key="9">
    <source>
        <dbReference type="ARBA" id="ARBA00025694"/>
    </source>
</evidence>
<dbReference type="InterPro" id="IPR013833">
    <property type="entry name" value="Cyt_c_oxidase_su3_a-hlx"/>
</dbReference>
<comment type="subcellular location">
    <subcellularLocation>
        <location evidence="1 14">Cell membrane</location>
        <topology evidence="1 14">Multi-pass membrane protein</topology>
    </subcellularLocation>
</comment>
<reference evidence="18 20" key="1">
    <citation type="submission" date="2020-06" db="EMBL/GenBank/DDBJ databases">
        <title>Description of novel acetic acid bacteria.</title>
        <authorList>
            <person name="Sombolestani A."/>
        </authorList>
    </citation>
    <scope>NUCLEOTIDE SEQUENCE [LARGE SCALE GENOMIC DNA]</scope>
    <source>
        <strain evidence="18 20">LMG 26838</strain>
    </source>
</reference>
<comment type="subunit">
    <text evidence="3">Heterooctamer of two A chains, two B chains, two C chains and two D chains.</text>
</comment>
<dbReference type="InterPro" id="IPR035973">
    <property type="entry name" value="Cyt_c_oxidase_su3-like_sf"/>
</dbReference>
<dbReference type="Gene3D" id="1.20.120.80">
    <property type="entry name" value="Cytochrome c oxidase, subunit III, four-helix bundle"/>
    <property type="match status" value="1"/>
</dbReference>
<proteinExistence type="inferred from homology"/>
<keyword evidence="6 14" id="KW-0812">Transmembrane</keyword>
<evidence type="ECO:0000256" key="3">
    <source>
        <dbReference type="ARBA" id="ARBA00011700"/>
    </source>
</evidence>
<protein>
    <recommendedName>
        <fullName evidence="4">Cytochrome bo(3) ubiquinol oxidase subunit 3</fullName>
    </recommendedName>
    <alternativeName>
        <fullName evidence="12">Cytochrome o ubiquinol oxidase subunit 3</fullName>
    </alternativeName>
    <alternativeName>
        <fullName evidence="10">Oxidase bo(3) subunit 3</fullName>
    </alternativeName>
    <alternativeName>
        <fullName evidence="13">Ubiquinol oxidase polypeptide III</fullName>
    </alternativeName>
    <alternativeName>
        <fullName evidence="11">Ubiquinol oxidase subunit 3</fullName>
    </alternativeName>
</protein>
<evidence type="ECO:0000256" key="10">
    <source>
        <dbReference type="ARBA" id="ARBA00030072"/>
    </source>
</evidence>
<evidence type="ECO:0000256" key="7">
    <source>
        <dbReference type="ARBA" id="ARBA00022989"/>
    </source>
</evidence>
<dbReference type="RefSeq" id="WP_176623197.1">
    <property type="nucleotide sequence ID" value="NZ_JABXXQ010000093.1"/>
</dbReference>
<evidence type="ECO:0000256" key="2">
    <source>
        <dbReference type="ARBA" id="ARBA00010581"/>
    </source>
</evidence>
<evidence type="ECO:0000256" key="11">
    <source>
        <dbReference type="ARBA" id="ARBA00031884"/>
    </source>
</evidence>
<dbReference type="GO" id="GO:0019646">
    <property type="term" value="P:aerobic electron transport chain"/>
    <property type="evidence" value="ECO:0007669"/>
    <property type="project" value="InterPro"/>
</dbReference>
<dbReference type="InterPro" id="IPR000298">
    <property type="entry name" value="Cyt_c_oxidase-like_su3"/>
</dbReference>
<evidence type="ECO:0000256" key="13">
    <source>
        <dbReference type="ARBA" id="ARBA00032717"/>
    </source>
</evidence>
<evidence type="ECO:0000313" key="18">
    <source>
        <dbReference type="EMBL" id="NVN30010.1"/>
    </source>
</evidence>
<organism evidence="17 19">
    <name type="scientific">Endobacter medicaginis</name>
    <dbReference type="NCBI Taxonomy" id="1181271"/>
    <lineage>
        <taxon>Bacteria</taxon>
        <taxon>Pseudomonadati</taxon>
        <taxon>Pseudomonadota</taxon>
        <taxon>Alphaproteobacteria</taxon>
        <taxon>Acetobacterales</taxon>
        <taxon>Acetobacteraceae</taxon>
        <taxon>Endobacter</taxon>
    </lineage>
</organism>
<comment type="similarity">
    <text evidence="2 14">Belongs to the cytochrome c oxidase subunit 3 family.</text>
</comment>
<comment type="caution">
    <text evidence="17">The sequence shown here is derived from an EMBL/GenBank/DDBJ whole genome shotgun (WGS) entry which is preliminary data.</text>
</comment>
<comment type="function">
    <text evidence="9">Cytochrome bo(3) ubiquinol terminal oxidase is the component of the aerobic respiratory chain of E.coli that predominates when cells are grown at high aeration. Has proton pump activity across the membrane in addition to electron transfer, pumping 2 protons/electron.</text>
</comment>
<dbReference type="EMBL" id="JACHXV010000004">
    <property type="protein sequence ID" value="MBB3173671.1"/>
    <property type="molecule type" value="Genomic_DNA"/>
</dbReference>
<dbReference type="GO" id="GO:0016491">
    <property type="term" value="F:oxidoreductase activity"/>
    <property type="evidence" value="ECO:0007669"/>
    <property type="project" value="UniProtKB-KW"/>
</dbReference>
<evidence type="ECO:0000256" key="1">
    <source>
        <dbReference type="ARBA" id="ARBA00004651"/>
    </source>
</evidence>
<evidence type="ECO:0000256" key="6">
    <source>
        <dbReference type="ARBA" id="ARBA00022692"/>
    </source>
</evidence>
<dbReference type="PROSITE" id="PS50253">
    <property type="entry name" value="COX3"/>
    <property type="match status" value="1"/>
</dbReference>
<dbReference type="AlphaFoldDB" id="A0A839V2F0"/>
<accession>A0A839V2F0</accession>
<feature type="domain" description="Heme-copper oxidase subunit III family profile" evidence="16">
    <location>
        <begin position="1"/>
        <end position="222"/>
    </location>
</feature>
<evidence type="ECO:0000259" key="16">
    <source>
        <dbReference type="PROSITE" id="PS50253"/>
    </source>
</evidence>
<evidence type="ECO:0000313" key="19">
    <source>
        <dbReference type="Proteomes" id="UP000557688"/>
    </source>
</evidence>